<evidence type="ECO:0000256" key="1">
    <source>
        <dbReference type="SAM" id="SignalP"/>
    </source>
</evidence>
<dbReference type="Proteomes" id="UP000007519">
    <property type="component" value="Chromosome"/>
</dbReference>
<dbReference type="PROSITE" id="PS51257">
    <property type="entry name" value="PROKAR_LIPOPROTEIN"/>
    <property type="match status" value="1"/>
</dbReference>
<evidence type="ECO:0000313" key="2">
    <source>
        <dbReference type="EMBL" id="AFC26930.1"/>
    </source>
</evidence>
<gene>
    <name evidence="2" type="ordered locus">SGRA_4215</name>
</gene>
<dbReference type="RefSeq" id="WP_015694505.1">
    <property type="nucleotide sequence ID" value="NC_016940.1"/>
</dbReference>
<dbReference type="KEGG" id="sgn:SGRA_4215"/>
<sequence length="294" mass="34345">MNTKGQKMRLLTVFMLLLALSCSASKEDAGNTTKSNLFVEQKIDSVLSNVFWCCDSEVEERQLKSLTLAGEKPYLIEEKLSLYSLGLELYKIRSIFSASYNRFFILRDLSSNAFFLMPAKASEEDLRMHYSHWKSPYHNLYYFSNHDFHHFEDFLNASEFISNQGLDLEGVDSLLIQHLSFRGLGNYDAPKNISKITTEDQLVNSLRTYEERHLLKVSDQEIDHYKEHLKMTSSFLQDVLAVNSRSSNERISYFQWLVQNGGKARIIFDGYLFHILFVYKEKYTQKYCLEYLAV</sequence>
<dbReference type="AlphaFoldDB" id="H6L7H9"/>
<reference evidence="2 3" key="1">
    <citation type="journal article" date="2012" name="Stand. Genomic Sci.">
        <title>Complete genome sequencing and analysis of Saprospira grandis str. Lewin, a predatory marine bacterium.</title>
        <authorList>
            <person name="Saw J.H."/>
            <person name="Yuryev A."/>
            <person name="Kanbe M."/>
            <person name="Hou S."/>
            <person name="Young A.G."/>
            <person name="Aizawa S."/>
            <person name="Alam M."/>
        </authorList>
    </citation>
    <scope>NUCLEOTIDE SEQUENCE [LARGE SCALE GENOMIC DNA]</scope>
    <source>
        <strain evidence="2 3">Lewin</strain>
    </source>
</reference>
<proteinExistence type="predicted"/>
<evidence type="ECO:0000313" key="3">
    <source>
        <dbReference type="Proteomes" id="UP000007519"/>
    </source>
</evidence>
<name>H6L7H9_SAPGL</name>
<protein>
    <recommendedName>
        <fullName evidence="4">Lipoprotein</fullName>
    </recommendedName>
</protein>
<feature type="chain" id="PRO_5003604924" description="Lipoprotein" evidence="1">
    <location>
        <begin position="27"/>
        <end position="294"/>
    </location>
</feature>
<keyword evidence="3" id="KW-1185">Reference proteome</keyword>
<accession>H6L7H9</accession>
<keyword evidence="1" id="KW-0732">Signal</keyword>
<dbReference type="EMBL" id="CP002831">
    <property type="protein sequence ID" value="AFC26930.1"/>
    <property type="molecule type" value="Genomic_DNA"/>
</dbReference>
<feature type="signal peptide" evidence="1">
    <location>
        <begin position="1"/>
        <end position="26"/>
    </location>
</feature>
<dbReference type="HOGENOM" id="CLU_946259_0_0_10"/>
<organism evidence="2 3">
    <name type="scientific">Saprospira grandis (strain Lewin)</name>
    <dbReference type="NCBI Taxonomy" id="984262"/>
    <lineage>
        <taxon>Bacteria</taxon>
        <taxon>Pseudomonadati</taxon>
        <taxon>Bacteroidota</taxon>
        <taxon>Saprospiria</taxon>
        <taxon>Saprospirales</taxon>
        <taxon>Saprospiraceae</taxon>
        <taxon>Saprospira</taxon>
    </lineage>
</organism>
<evidence type="ECO:0008006" key="4">
    <source>
        <dbReference type="Google" id="ProtNLM"/>
    </source>
</evidence>
<dbReference type="STRING" id="984262.SGRA_4215"/>